<evidence type="ECO:0000313" key="1">
    <source>
        <dbReference type="EMBL" id="QRD81464.1"/>
    </source>
</evidence>
<sequence>MRYPCDTPLLEPTTFGSTATGCTNKVTPLGQWRKWAVPAEIISQGRCILSHSWVIY</sequence>
<keyword evidence="2" id="KW-1185">Reference proteome</keyword>
<dbReference type="EMBL" id="CP044622">
    <property type="protein sequence ID" value="QRD81464.1"/>
    <property type="molecule type" value="Genomic_DNA"/>
</dbReference>
<reference evidence="2" key="1">
    <citation type="journal article" date="2021" name="G3 (Bethesda)">
        <title>Chromosome assembled and annotated genome sequence of Aspergillus flavus NRRL 3357.</title>
        <authorList>
            <person name="Skerker J.M."/>
            <person name="Pianalto K.M."/>
            <person name="Mondo S.J."/>
            <person name="Yang K."/>
            <person name="Arkin A.P."/>
            <person name="Keller N.P."/>
            <person name="Grigoriev I.V."/>
            <person name="Louise Glass N.L."/>
        </authorList>
    </citation>
    <scope>NUCLEOTIDE SEQUENCE [LARGE SCALE GENOMIC DNA]</scope>
    <source>
        <strain evidence="2">ATCC 200026 / FGSC A1120 / IAM 13836 / NRRL 3357 / JCM 12722 / SRRC 167</strain>
    </source>
</reference>
<dbReference type="PROSITE" id="PS51257">
    <property type="entry name" value="PROKAR_LIPOPROTEIN"/>
    <property type="match status" value="1"/>
</dbReference>
<accession>A0A7U2QRD7</accession>
<proteinExistence type="predicted"/>
<dbReference type="AlphaFoldDB" id="A0A7U2QRD7"/>
<dbReference type="VEuPathDB" id="FungiDB:F9C07_9674"/>
<name>A0A7U2QRD7_ASPFN</name>
<protein>
    <submittedName>
        <fullName evidence="1">Uncharacterized protein</fullName>
    </submittedName>
</protein>
<gene>
    <name evidence="1" type="ORF">F9C07_9674</name>
</gene>
<organism evidence="1 2">
    <name type="scientific">Aspergillus flavus (strain ATCC 200026 / FGSC A1120 / IAM 13836 / NRRL 3357 / JCM 12722 / SRRC 167)</name>
    <dbReference type="NCBI Taxonomy" id="332952"/>
    <lineage>
        <taxon>Eukaryota</taxon>
        <taxon>Fungi</taxon>
        <taxon>Dikarya</taxon>
        <taxon>Ascomycota</taxon>
        <taxon>Pezizomycotina</taxon>
        <taxon>Eurotiomycetes</taxon>
        <taxon>Eurotiomycetidae</taxon>
        <taxon>Eurotiales</taxon>
        <taxon>Aspergillaceae</taxon>
        <taxon>Aspergillus</taxon>
        <taxon>Aspergillus subgen. Circumdati</taxon>
    </lineage>
</organism>
<dbReference type="Proteomes" id="UP000596276">
    <property type="component" value="Chromosome 2"/>
</dbReference>
<evidence type="ECO:0000313" key="2">
    <source>
        <dbReference type="Proteomes" id="UP000596276"/>
    </source>
</evidence>